<evidence type="ECO:0000313" key="2">
    <source>
        <dbReference type="EMBL" id="KAA6313435.1"/>
    </source>
</evidence>
<feature type="region of interest" description="Disordered" evidence="1">
    <location>
        <begin position="78"/>
        <end position="97"/>
    </location>
</feature>
<comment type="caution">
    <text evidence="2">The sequence shown here is derived from an EMBL/GenBank/DDBJ whole genome shotgun (WGS) entry which is preliminary data.</text>
</comment>
<dbReference type="OrthoDB" id="6159421at2759"/>
<protein>
    <recommendedName>
        <fullName evidence="4">HAT C-terminal dimerisation domain-containing protein</fullName>
    </recommendedName>
</protein>
<proteinExistence type="predicted"/>
<organism evidence="2 3">
    <name type="scientific">Streblomastix strix</name>
    <dbReference type="NCBI Taxonomy" id="222440"/>
    <lineage>
        <taxon>Eukaryota</taxon>
        <taxon>Metamonada</taxon>
        <taxon>Preaxostyla</taxon>
        <taxon>Oxymonadida</taxon>
        <taxon>Streblomastigidae</taxon>
        <taxon>Streblomastix</taxon>
    </lineage>
</organism>
<feature type="compositionally biased region" description="Polar residues" evidence="1">
    <location>
        <begin position="107"/>
        <end position="122"/>
    </location>
</feature>
<dbReference type="AlphaFoldDB" id="A0A5J4PVC2"/>
<reference evidence="2 3" key="1">
    <citation type="submission" date="2019-03" db="EMBL/GenBank/DDBJ databases">
        <title>Single cell metagenomics reveals metabolic interactions within the superorganism composed of flagellate Streblomastix strix and complex community of Bacteroidetes bacteria on its surface.</title>
        <authorList>
            <person name="Treitli S.C."/>
            <person name="Kolisko M."/>
            <person name="Husnik F."/>
            <person name="Keeling P."/>
            <person name="Hampl V."/>
        </authorList>
    </citation>
    <scope>NUCLEOTIDE SEQUENCE [LARGE SCALE GENOMIC DNA]</scope>
    <source>
        <strain evidence="2">ST1C</strain>
    </source>
</reference>
<evidence type="ECO:0000256" key="1">
    <source>
        <dbReference type="SAM" id="MobiDB-lite"/>
    </source>
</evidence>
<name>A0A5J4PVC2_9EUKA</name>
<evidence type="ECO:0000313" key="3">
    <source>
        <dbReference type="Proteomes" id="UP000324800"/>
    </source>
</evidence>
<sequence length="130" mass="14876">MKILITQNEEKQRLAKVGLKLMSIPSSEEVSERCFSIIKRLLRDDRKGLGEASQFAELLIQTQLTQQKQNRAKLIKNQRNENLMKQKSESSHSSPIASTIKKAITKLQSQRTVKQQNKNDTQATKKDKPT</sequence>
<evidence type="ECO:0008006" key="4">
    <source>
        <dbReference type="Google" id="ProtNLM"/>
    </source>
</evidence>
<dbReference type="EMBL" id="SNRW01048317">
    <property type="protein sequence ID" value="KAA6313435.1"/>
    <property type="molecule type" value="Genomic_DNA"/>
</dbReference>
<dbReference type="Proteomes" id="UP000324800">
    <property type="component" value="Unassembled WGS sequence"/>
</dbReference>
<gene>
    <name evidence="2" type="ORF">EZS28_055751</name>
</gene>
<accession>A0A5J4PVC2</accession>
<feature type="compositionally biased region" description="Basic and acidic residues" evidence="1">
    <location>
        <begin position="78"/>
        <end position="90"/>
    </location>
</feature>
<feature type="region of interest" description="Disordered" evidence="1">
    <location>
        <begin position="107"/>
        <end position="130"/>
    </location>
</feature>
<feature type="non-terminal residue" evidence="2">
    <location>
        <position position="130"/>
    </location>
</feature>